<comment type="caution">
    <text evidence="1">The sequence shown here is derived from an EMBL/GenBank/DDBJ whole genome shotgun (WGS) entry which is preliminary data.</text>
</comment>
<dbReference type="Proteomes" id="UP000254711">
    <property type="component" value="Unassembled WGS sequence"/>
</dbReference>
<gene>
    <name evidence="1" type="ORF">DVT68_10630</name>
</gene>
<dbReference type="AlphaFoldDB" id="A0A370K8G3"/>
<evidence type="ECO:0000313" key="1">
    <source>
        <dbReference type="EMBL" id="RDI98942.1"/>
    </source>
</evidence>
<evidence type="ECO:0000313" key="2">
    <source>
        <dbReference type="Proteomes" id="UP000254711"/>
    </source>
</evidence>
<name>A0A370K8G3_9GAMM</name>
<reference evidence="1 2" key="1">
    <citation type="submission" date="2018-07" db="EMBL/GenBank/DDBJ databases">
        <title>Dyella solisilvae sp. nov., isolated from the pine and broad-leaved mixed forest soil.</title>
        <authorList>
            <person name="Gao Z."/>
            <person name="Qiu L."/>
        </authorList>
    </citation>
    <scope>NUCLEOTIDE SEQUENCE [LARGE SCALE GENOMIC DNA]</scope>
    <source>
        <strain evidence="1 2">DHG54</strain>
    </source>
</reference>
<accession>A0A370K8G3</accession>
<sequence length="309" mass="35150">MSPDDVVPPSFTLIHSEPIDATDDGSDLQEPHGFGLDDSYHDFLDFEPDDSWAAWGLEDGDINQLLDFELVDDRASSPRLAEDELGEQVDRLGRAVTNEVRARQLAAKFLIERGDWSQQRKDWLAEIIMARGWGAPQAQVESLLQRGSSYEEVYLAFSISDAWESAGYFDTCCEASAQHVKTYPARDRISWANAINIVEFLGADASLESAIDFIEFERSHWCDRSDLRRSYPRFSDYLFKYRISKIDRRPKTIDQINLPPEDERTFDGGRNPAFSPGWWGDELDYPCTEDLVRAHIVRGGLMANLLGDL</sequence>
<organism evidence="1 2">
    <name type="scientific">Dyella solisilvae</name>
    <dbReference type="NCBI Taxonomy" id="1920168"/>
    <lineage>
        <taxon>Bacteria</taxon>
        <taxon>Pseudomonadati</taxon>
        <taxon>Pseudomonadota</taxon>
        <taxon>Gammaproteobacteria</taxon>
        <taxon>Lysobacterales</taxon>
        <taxon>Rhodanobacteraceae</taxon>
        <taxon>Dyella</taxon>
    </lineage>
</organism>
<keyword evidence="2" id="KW-1185">Reference proteome</keyword>
<protein>
    <submittedName>
        <fullName evidence="1">Uncharacterized protein</fullName>
    </submittedName>
</protein>
<proteinExistence type="predicted"/>
<dbReference type="EMBL" id="QQSY01000002">
    <property type="protein sequence ID" value="RDI98942.1"/>
    <property type="molecule type" value="Genomic_DNA"/>
</dbReference>